<proteinExistence type="inferred from homology"/>
<dbReference type="InterPro" id="IPR000847">
    <property type="entry name" value="LysR_HTH_N"/>
</dbReference>
<keyword evidence="3" id="KW-0238">DNA-binding</keyword>
<protein>
    <submittedName>
        <fullName evidence="6">LysR family transcriptional regulator</fullName>
    </submittedName>
</protein>
<sequence length="300" mass="33786">MSRLNFHHLHYFWAVAKEGHLTRAAAQLHVSQSVLSTQIKRLEDQLGHALFQRVGRRLQLTEAGRMTLTYAESIFTSGNELLAMLRDGRSQALQVLRIGSVATLSRNFQENFVRPLLERSDVSLVLQSGSLEELLQRLRVHTLDLVLSNRRVHADADHPWRCRLLARQPVSLVGRPRGRRRAFRFPQDLAEVPLLLPGRSSDIRAGFDLLCEQHGLRCQVLAEVDDMAMLRLLARDTGAGAVALLPSVVVRDELASGQLVEYCVVPDLIETFYAITIQRHFEPPLLTALLRRDATDVLGS</sequence>
<organism evidence="6 7">
    <name type="scientific">Aquincola tertiaricarbonis</name>
    <dbReference type="NCBI Taxonomy" id="391953"/>
    <lineage>
        <taxon>Bacteria</taxon>
        <taxon>Pseudomonadati</taxon>
        <taxon>Pseudomonadota</taxon>
        <taxon>Betaproteobacteria</taxon>
        <taxon>Burkholderiales</taxon>
        <taxon>Sphaerotilaceae</taxon>
        <taxon>Aquincola</taxon>
    </lineage>
</organism>
<name>A0ABY4S1A5_AQUTE</name>
<dbReference type="InterPro" id="IPR005119">
    <property type="entry name" value="LysR_subst-bd"/>
</dbReference>
<reference evidence="6" key="1">
    <citation type="submission" date="2022-05" db="EMBL/GenBank/DDBJ databases">
        <title>An RpoN-dependent PEP-CTERM gene is involved in floc formation of an Aquincola tertiaricarbonis strain.</title>
        <authorList>
            <person name="Qiu D."/>
            <person name="Xia M."/>
        </authorList>
    </citation>
    <scope>NUCLEOTIDE SEQUENCE</scope>
    <source>
        <strain evidence="6">RN12</strain>
    </source>
</reference>
<evidence type="ECO:0000256" key="4">
    <source>
        <dbReference type="ARBA" id="ARBA00023163"/>
    </source>
</evidence>
<dbReference type="Pfam" id="PF00126">
    <property type="entry name" value="HTH_1"/>
    <property type="match status" value="1"/>
</dbReference>
<keyword evidence="7" id="KW-1185">Reference proteome</keyword>
<dbReference type="EMBL" id="CP097635">
    <property type="protein sequence ID" value="URI07193.1"/>
    <property type="molecule type" value="Genomic_DNA"/>
</dbReference>
<evidence type="ECO:0000313" key="7">
    <source>
        <dbReference type="Proteomes" id="UP001056201"/>
    </source>
</evidence>
<dbReference type="PRINTS" id="PR00039">
    <property type="entry name" value="HTHLYSR"/>
</dbReference>
<dbReference type="Gene3D" id="3.40.190.290">
    <property type="match status" value="1"/>
</dbReference>
<dbReference type="PANTHER" id="PTHR30126">
    <property type="entry name" value="HTH-TYPE TRANSCRIPTIONAL REGULATOR"/>
    <property type="match status" value="1"/>
</dbReference>
<dbReference type="Gene3D" id="1.10.10.10">
    <property type="entry name" value="Winged helix-like DNA-binding domain superfamily/Winged helix DNA-binding domain"/>
    <property type="match status" value="1"/>
</dbReference>
<dbReference type="InterPro" id="IPR036388">
    <property type="entry name" value="WH-like_DNA-bd_sf"/>
</dbReference>
<comment type="similarity">
    <text evidence="1">Belongs to the LysR transcriptional regulatory family.</text>
</comment>
<dbReference type="InterPro" id="IPR036390">
    <property type="entry name" value="WH_DNA-bd_sf"/>
</dbReference>
<evidence type="ECO:0000313" key="6">
    <source>
        <dbReference type="EMBL" id="URI07193.1"/>
    </source>
</evidence>
<keyword evidence="2" id="KW-0805">Transcription regulation</keyword>
<dbReference type="SUPFAM" id="SSF53850">
    <property type="entry name" value="Periplasmic binding protein-like II"/>
    <property type="match status" value="1"/>
</dbReference>
<dbReference type="Proteomes" id="UP001056201">
    <property type="component" value="Chromosome 1"/>
</dbReference>
<evidence type="ECO:0000256" key="2">
    <source>
        <dbReference type="ARBA" id="ARBA00023015"/>
    </source>
</evidence>
<gene>
    <name evidence="6" type="ORF">MW290_00780</name>
</gene>
<dbReference type="SUPFAM" id="SSF46785">
    <property type="entry name" value="Winged helix' DNA-binding domain"/>
    <property type="match status" value="1"/>
</dbReference>
<feature type="domain" description="HTH lysR-type" evidence="5">
    <location>
        <begin position="4"/>
        <end position="61"/>
    </location>
</feature>
<evidence type="ECO:0000259" key="5">
    <source>
        <dbReference type="PROSITE" id="PS50931"/>
    </source>
</evidence>
<keyword evidence="4" id="KW-0804">Transcription</keyword>
<accession>A0ABY4S1A5</accession>
<evidence type="ECO:0000256" key="1">
    <source>
        <dbReference type="ARBA" id="ARBA00009437"/>
    </source>
</evidence>
<evidence type="ECO:0000256" key="3">
    <source>
        <dbReference type="ARBA" id="ARBA00023125"/>
    </source>
</evidence>
<dbReference type="PROSITE" id="PS50931">
    <property type="entry name" value="HTH_LYSR"/>
    <property type="match status" value="1"/>
</dbReference>
<dbReference type="PANTHER" id="PTHR30126:SF98">
    <property type="entry name" value="HTH-TYPE TRANSCRIPTIONAL ACTIVATOR BAUR"/>
    <property type="match status" value="1"/>
</dbReference>
<dbReference type="Pfam" id="PF03466">
    <property type="entry name" value="LysR_substrate"/>
    <property type="match status" value="1"/>
</dbReference>
<dbReference type="RefSeq" id="WP_250195458.1">
    <property type="nucleotide sequence ID" value="NZ_CP097635.1"/>
</dbReference>